<organism evidence="5 6">
    <name type="scientific">Polypterus senegalus</name>
    <name type="common">Senegal bichir</name>
    <dbReference type="NCBI Taxonomy" id="55291"/>
    <lineage>
        <taxon>Eukaryota</taxon>
        <taxon>Metazoa</taxon>
        <taxon>Chordata</taxon>
        <taxon>Craniata</taxon>
        <taxon>Vertebrata</taxon>
        <taxon>Euteleostomi</taxon>
        <taxon>Actinopterygii</taxon>
        <taxon>Polypteriformes</taxon>
        <taxon>Polypteridae</taxon>
        <taxon>Polypterus</taxon>
    </lineage>
</organism>
<dbReference type="CDD" id="cd23790">
    <property type="entry name" value="UBCc_UBE2A_2B"/>
    <property type="match status" value="1"/>
</dbReference>
<evidence type="ECO:0000256" key="1">
    <source>
        <dbReference type="ARBA" id="ARBA00022679"/>
    </source>
</evidence>
<feature type="domain" description="UBC core" evidence="4">
    <location>
        <begin position="368"/>
        <end position="530"/>
    </location>
</feature>
<proteinExistence type="predicted"/>
<dbReference type="Gene3D" id="3.10.110.10">
    <property type="entry name" value="Ubiquitin Conjugating Enzyme"/>
    <property type="match status" value="1"/>
</dbReference>
<evidence type="ECO:0000256" key="3">
    <source>
        <dbReference type="PROSITE-ProRule" id="PRU10133"/>
    </source>
</evidence>
<reference evidence="5 6" key="1">
    <citation type="journal article" date="2021" name="Cell">
        <title>Tracing the genetic footprints of vertebrate landing in non-teleost ray-finned fishes.</title>
        <authorList>
            <person name="Bi X."/>
            <person name="Wang K."/>
            <person name="Yang L."/>
            <person name="Pan H."/>
            <person name="Jiang H."/>
            <person name="Wei Q."/>
            <person name="Fang M."/>
            <person name="Yu H."/>
            <person name="Zhu C."/>
            <person name="Cai Y."/>
            <person name="He Y."/>
            <person name="Gan X."/>
            <person name="Zeng H."/>
            <person name="Yu D."/>
            <person name="Zhu Y."/>
            <person name="Jiang H."/>
            <person name="Qiu Q."/>
            <person name="Yang H."/>
            <person name="Zhang Y.E."/>
            <person name="Wang W."/>
            <person name="Zhu M."/>
            <person name="He S."/>
            <person name="Zhang G."/>
        </authorList>
    </citation>
    <scope>NUCLEOTIDE SEQUENCE [LARGE SCALE GENOMIC DNA]</scope>
    <source>
        <strain evidence="5">Bchr_013</strain>
    </source>
</reference>
<dbReference type="GO" id="GO:0016740">
    <property type="term" value="F:transferase activity"/>
    <property type="evidence" value="ECO:0007669"/>
    <property type="project" value="UniProtKB-KW"/>
</dbReference>
<gene>
    <name evidence="5" type="primary">Ube2a</name>
    <name evidence="5" type="ORF">GTO96_0002868</name>
</gene>
<feature type="non-terminal residue" evidence="5">
    <location>
        <position position="1"/>
    </location>
</feature>
<dbReference type="InterPro" id="IPR050113">
    <property type="entry name" value="Ub_conjugating_enzyme"/>
</dbReference>
<evidence type="ECO:0000313" key="5">
    <source>
        <dbReference type="EMBL" id="KAG2463845.1"/>
    </source>
</evidence>
<dbReference type="PROSITE" id="PS50127">
    <property type="entry name" value="UBC_2"/>
    <property type="match status" value="1"/>
</dbReference>
<name>A0A8X7X7U7_POLSE</name>
<keyword evidence="2" id="KW-0833">Ubl conjugation pathway</keyword>
<dbReference type="FunFam" id="3.10.110.10:FF:000082">
    <property type="entry name" value="ubiquitin-conjugating enzyme E2 A"/>
    <property type="match status" value="1"/>
</dbReference>
<dbReference type="AlphaFoldDB" id="A0A8X7X7U7"/>
<evidence type="ECO:0000256" key="2">
    <source>
        <dbReference type="ARBA" id="ARBA00022786"/>
    </source>
</evidence>
<feature type="active site" description="Glycyl thioester intermediate" evidence="3">
    <location>
        <position position="468"/>
    </location>
</feature>
<protein>
    <submittedName>
        <fullName evidence="5">UBE2A enzyme</fullName>
    </submittedName>
</protein>
<accession>A0A8X7X7U7</accession>
<dbReference type="InterPro" id="IPR000608">
    <property type="entry name" value="UBC"/>
</dbReference>
<evidence type="ECO:0000313" key="6">
    <source>
        <dbReference type="Proteomes" id="UP000886611"/>
    </source>
</evidence>
<evidence type="ECO:0000259" key="4">
    <source>
        <dbReference type="PROSITE" id="PS50127"/>
    </source>
</evidence>
<dbReference type="InterPro" id="IPR016135">
    <property type="entry name" value="UBQ-conjugating_enzyme/RWD"/>
</dbReference>
<dbReference type="SUPFAM" id="SSF54495">
    <property type="entry name" value="UBC-like"/>
    <property type="match status" value="1"/>
</dbReference>
<keyword evidence="6" id="KW-1185">Reference proteome</keyword>
<dbReference type="Proteomes" id="UP000886611">
    <property type="component" value="Unassembled WGS sequence"/>
</dbReference>
<feature type="non-terminal residue" evidence="5">
    <location>
        <position position="532"/>
    </location>
</feature>
<keyword evidence="1" id="KW-0808">Transferase</keyword>
<dbReference type="Pfam" id="PF00179">
    <property type="entry name" value="UQ_con"/>
    <property type="match status" value="1"/>
</dbReference>
<sequence>MFDMNISKFMVTICIIGFFKMACIPWKICTKDEPDHIEVTKKQDLHSVLDCIDTGIINQVAQPQHSSYLNVKASLEKGILLLSIHSFSGSDIVFDCLYNQLFLPCYNDPKPDKKDQVLYRVLQRNFTRVIDHVIERATHINLQATAVDFIRIVTSHLKEIKQNPRRMSSLMRHDEITFLRKCSKTFISDLPVLDRQVNDAQELLTEILAFRVQSIVNLMSDPDFINQRLISILSDSECEVSNQQQFAVEMHGNFPQKTGDETEQTLSPHTVFSAQTKMFNSLSLHCRESDIECDSVESADSLDFVHSVWQGENWTMTVTELSLEHKELSCTLRLQRRDGITYLDLKKSLNDLENLRRSTNQSDSSLDCNSEDLFSQENDLQTDAVPCFEETRLEFRPMMSAYCCRKTLRLVLAVPLQKTTLWPEGTPFEDGTFKLTIEFTEEYPNKPPTVRFVSKMFHPNVYADGSICLDILQNRWSPTYDVSSILTSIQSLLDEPNPNSPANSQAAQLYQENKREYEKRVSAIVEQSWRDC</sequence>
<dbReference type="PROSITE" id="PS00183">
    <property type="entry name" value="UBC_1"/>
    <property type="match status" value="1"/>
</dbReference>
<dbReference type="EMBL" id="JAATIS010003638">
    <property type="protein sequence ID" value="KAG2463845.1"/>
    <property type="molecule type" value="Genomic_DNA"/>
</dbReference>
<dbReference type="PANTHER" id="PTHR24067">
    <property type="entry name" value="UBIQUITIN-CONJUGATING ENZYME E2"/>
    <property type="match status" value="1"/>
</dbReference>
<dbReference type="SMART" id="SM00212">
    <property type="entry name" value="UBCc"/>
    <property type="match status" value="1"/>
</dbReference>
<dbReference type="InterPro" id="IPR023313">
    <property type="entry name" value="UBQ-conjugating_AS"/>
</dbReference>
<comment type="caution">
    <text evidence="5">The sequence shown here is derived from an EMBL/GenBank/DDBJ whole genome shotgun (WGS) entry which is preliminary data.</text>
</comment>